<dbReference type="PANTHER" id="PTHR30153">
    <property type="entry name" value="REPLICATIVE DNA HELICASE DNAB"/>
    <property type="match status" value="1"/>
</dbReference>
<keyword evidence="5 12" id="KW-0378">Hydrolase</keyword>
<keyword evidence="7 12" id="KW-0067">ATP-binding</keyword>
<keyword evidence="4 12" id="KW-0547">Nucleotide-binding</keyword>
<accession>A0AAQ1MAP4</accession>
<dbReference type="InterPro" id="IPR007693">
    <property type="entry name" value="DNA_helicase_DnaB-like_N"/>
</dbReference>
<dbReference type="SUPFAM" id="SSF52540">
    <property type="entry name" value="P-loop containing nucleoside triphosphate hydrolases"/>
    <property type="match status" value="1"/>
</dbReference>
<evidence type="ECO:0000256" key="3">
    <source>
        <dbReference type="ARBA" id="ARBA00022705"/>
    </source>
</evidence>
<dbReference type="FunFam" id="3.40.50.300:FF:000076">
    <property type="entry name" value="Replicative DNA helicase"/>
    <property type="match status" value="1"/>
</dbReference>
<dbReference type="InterPro" id="IPR016136">
    <property type="entry name" value="DNA_helicase_N/primase_C"/>
</dbReference>
<reference evidence="15" key="1">
    <citation type="submission" date="2016-11" db="EMBL/GenBank/DDBJ databases">
        <authorList>
            <person name="Jaros S."/>
            <person name="Januszkiewicz K."/>
            <person name="Wedrychowicz H."/>
        </authorList>
    </citation>
    <scope>NUCLEOTIDE SEQUENCE [LARGE SCALE GENOMIC DNA]</scope>
    <source>
        <strain evidence="15">DSM 4029</strain>
    </source>
</reference>
<gene>
    <name evidence="14" type="ORF">SAMN05444424_0035</name>
</gene>
<dbReference type="PROSITE" id="PS51199">
    <property type="entry name" value="SF4_HELICASE"/>
    <property type="match status" value="1"/>
</dbReference>
<evidence type="ECO:0000256" key="9">
    <source>
        <dbReference type="ARBA" id="ARBA00023235"/>
    </source>
</evidence>
<evidence type="ECO:0000256" key="1">
    <source>
        <dbReference type="ARBA" id="ARBA00008428"/>
    </source>
</evidence>
<dbReference type="AlphaFoldDB" id="A0AAQ1MAP4"/>
<dbReference type="Pfam" id="PF03796">
    <property type="entry name" value="DnaB_C"/>
    <property type="match status" value="1"/>
</dbReference>
<dbReference type="PANTHER" id="PTHR30153:SF2">
    <property type="entry name" value="REPLICATIVE DNA HELICASE"/>
    <property type="match status" value="1"/>
</dbReference>
<dbReference type="GO" id="GO:0005829">
    <property type="term" value="C:cytosol"/>
    <property type="evidence" value="ECO:0007669"/>
    <property type="project" value="TreeGrafter"/>
</dbReference>
<comment type="function">
    <text evidence="12">The main replicative DNA helicase, it participates in initiation and elongation during chromosome replication. Travels ahead of the DNA replisome, separating dsDNA into templates for DNA synthesis. A processive ATP-dependent 5'-3' DNA helicase it has DNA-dependent ATPase activity.</text>
</comment>
<dbReference type="RefSeq" id="WP_021659429.1">
    <property type="nucleotide sequence ID" value="NZ_FQVY01000001.1"/>
</dbReference>
<dbReference type="Proteomes" id="UP000184089">
    <property type="component" value="Unassembled WGS sequence"/>
</dbReference>
<evidence type="ECO:0000256" key="10">
    <source>
        <dbReference type="ARBA" id="ARBA00048954"/>
    </source>
</evidence>
<keyword evidence="3 12" id="KW-0235">DNA replication</keyword>
<evidence type="ECO:0000256" key="11">
    <source>
        <dbReference type="NCBIfam" id="TIGR00665"/>
    </source>
</evidence>
<dbReference type="CDD" id="cd00984">
    <property type="entry name" value="DnaB_C"/>
    <property type="match status" value="1"/>
</dbReference>
<evidence type="ECO:0000256" key="5">
    <source>
        <dbReference type="ARBA" id="ARBA00022801"/>
    </source>
</evidence>
<comment type="similarity">
    <text evidence="1 12">Belongs to the helicase family. DnaB subfamily.</text>
</comment>
<evidence type="ECO:0000256" key="6">
    <source>
        <dbReference type="ARBA" id="ARBA00022806"/>
    </source>
</evidence>
<dbReference type="InterPro" id="IPR036185">
    <property type="entry name" value="DNA_heli_DnaB-like_N_sf"/>
</dbReference>
<evidence type="ECO:0000259" key="13">
    <source>
        <dbReference type="PROSITE" id="PS51199"/>
    </source>
</evidence>
<evidence type="ECO:0000313" key="15">
    <source>
        <dbReference type="Proteomes" id="UP000184089"/>
    </source>
</evidence>
<sequence length="451" mass="50759">MEPLQPTGDVYGLNMPYNLEAEQSVLGGILIDPNCLSTVLERLKPEHFYNPQHREIYACIIRMFTAGEPIDFVTLLNEVCDRQIFETKDQAKIYLTNIAQMVPSLSNMETYARIIEEKYYLRTLLYTARDIIDTTSEGEQDAKMLLDIAEQKIFDIRQGRTTQGPQRIDGIIIDTFDSLQQISGDDKQAFTGLSTGFSAVDSLIFGLNKSDLILLAARPAMGKTSFALNIATNVANRSDKAVVIFSLEMSKEQLVSRVLSSEASISNSAFRTGDLTGQEWANLVAVAEHLSQKEIYIDDSSGITVPEMKARLRRIKNLGLVVIDYLQLMTSGRRIESRVAEVSEITRSLKIMAKELDVPIITLSQLSRGPESRPDKRPMLSDLRESGSIEQDADIVMFLYRDEYYNRDTEDVNIAECIVAKNRHGEVDTVKLSWDGSYTRFASLETYRDAP</sequence>
<evidence type="ECO:0000313" key="14">
    <source>
        <dbReference type="EMBL" id="SHF60472.1"/>
    </source>
</evidence>
<evidence type="ECO:0000256" key="8">
    <source>
        <dbReference type="ARBA" id="ARBA00023125"/>
    </source>
</evidence>
<keyword evidence="9" id="KW-0413">Isomerase</keyword>
<evidence type="ECO:0000256" key="7">
    <source>
        <dbReference type="ARBA" id="ARBA00022840"/>
    </source>
</evidence>
<organism evidence="14 15">
    <name type="scientific">Bittarella massiliensis</name>
    <name type="common">ex Durand et al. 2017</name>
    <dbReference type="NCBI Taxonomy" id="1720313"/>
    <lineage>
        <taxon>Bacteria</taxon>
        <taxon>Bacillati</taxon>
        <taxon>Bacillota</taxon>
        <taxon>Clostridia</taxon>
        <taxon>Eubacteriales</taxon>
        <taxon>Oscillospiraceae</taxon>
        <taxon>Bittarella (ex Durand et al. 2017)</taxon>
    </lineage>
</organism>
<keyword evidence="8 12" id="KW-0238">DNA-binding</keyword>
<dbReference type="EMBL" id="FQVY01000001">
    <property type="protein sequence ID" value="SHF60472.1"/>
    <property type="molecule type" value="Genomic_DNA"/>
</dbReference>
<dbReference type="GO" id="GO:0003677">
    <property type="term" value="F:DNA binding"/>
    <property type="evidence" value="ECO:0007669"/>
    <property type="project" value="UniProtKB-UniRule"/>
</dbReference>
<comment type="catalytic activity">
    <reaction evidence="10 12">
        <text>ATP + H2O = ADP + phosphate + H(+)</text>
        <dbReference type="Rhea" id="RHEA:13065"/>
        <dbReference type="ChEBI" id="CHEBI:15377"/>
        <dbReference type="ChEBI" id="CHEBI:15378"/>
        <dbReference type="ChEBI" id="CHEBI:30616"/>
        <dbReference type="ChEBI" id="CHEBI:43474"/>
        <dbReference type="ChEBI" id="CHEBI:456216"/>
        <dbReference type="EC" id="5.6.2.3"/>
    </reaction>
</comment>
<protein>
    <recommendedName>
        <fullName evidence="11 12">Replicative DNA helicase</fullName>
        <ecNumber evidence="11 12">5.6.2.3</ecNumber>
    </recommendedName>
</protein>
<keyword evidence="6 12" id="KW-0347">Helicase</keyword>
<dbReference type="InterPro" id="IPR007692">
    <property type="entry name" value="DNA_helicase_DnaB"/>
</dbReference>
<dbReference type="SUPFAM" id="SSF48024">
    <property type="entry name" value="N-terminal domain of DnaB helicase"/>
    <property type="match status" value="1"/>
</dbReference>
<proteinExistence type="inferred from homology"/>
<dbReference type="NCBIfam" id="TIGR00665">
    <property type="entry name" value="DnaB"/>
    <property type="match status" value="1"/>
</dbReference>
<dbReference type="GO" id="GO:0042802">
    <property type="term" value="F:identical protein binding"/>
    <property type="evidence" value="ECO:0007669"/>
    <property type="project" value="UniProtKB-ARBA"/>
</dbReference>
<evidence type="ECO:0000256" key="2">
    <source>
        <dbReference type="ARBA" id="ARBA00022515"/>
    </source>
</evidence>
<dbReference type="Gene3D" id="3.40.50.300">
    <property type="entry name" value="P-loop containing nucleotide triphosphate hydrolases"/>
    <property type="match status" value="1"/>
</dbReference>
<keyword evidence="2 12" id="KW-0639">Primosome</keyword>
<dbReference type="GO" id="GO:0006269">
    <property type="term" value="P:DNA replication, synthesis of primer"/>
    <property type="evidence" value="ECO:0007669"/>
    <property type="project" value="UniProtKB-UniRule"/>
</dbReference>
<dbReference type="EC" id="5.6.2.3" evidence="11 12"/>
<feature type="domain" description="SF4 helicase" evidence="13">
    <location>
        <begin position="186"/>
        <end position="448"/>
    </location>
</feature>
<name>A0AAQ1MAP4_9FIRM</name>
<dbReference type="InterPro" id="IPR027417">
    <property type="entry name" value="P-loop_NTPase"/>
</dbReference>
<dbReference type="InterPro" id="IPR007694">
    <property type="entry name" value="DNA_helicase_DnaB-like_C"/>
</dbReference>
<dbReference type="GO" id="GO:1990077">
    <property type="term" value="C:primosome complex"/>
    <property type="evidence" value="ECO:0007669"/>
    <property type="project" value="UniProtKB-UniRule"/>
</dbReference>
<dbReference type="GO" id="GO:0043139">
    <property type="term" value="F:5'-3' DNA helicase activity"/>
    <property type="evidence" value="ECO:0007669"/>
    <property type="project" value="UniProtKB-EC"/>
</dbReference>
<comment type="caution">
    <text evidence="14">The sequence shown here is derived from an EMBL/GenBank/DDBJ whole genome shotgun (WGS) entry which is preliminary data.</text>
</comment>
<evidence type="ECO:0000256" key="4">
    <source>
        <dbReference type="ARBA" id="ARBA00022741"/>
    </source>
</evidence>
<dbReference type="Pfam" id="PF00772">
    <property type="entry name" value="DnaB"/>
    <property type="match status" value="1"/>
</dbReference>
<dbReference type="GO" id="GO:0005524">
    <property type="term" value="F:ATP binding"/>
    <property type="evidence" value="ECO:0007669"/>
    <property type="project" value="UniProtKB-UniRule"/>
</dbReference>
<dbReference type="Gene3D" id="1.10.860.10">
    <property type="entry name" value="DNAb Helicase, Chain A"/>
    <property type="match status" value="1"/>
</dbReference>
<dbReference type="GO" id="GO:0016787">
    <property type="term" value="F:hydrolase activity"/>
    <property type="evidence" value="ECO:0007669"/>
    <property type="project" value="UniProtKB-KW"/>
</dbReference>
<evidence type="ECO:0000256" key="12">
    <source>
        <dbReference type="RuleBase" id="RU362085"/>
    </source>
</evidence>